<keyword evidence="5" id="KW-1185">Reference proteome</keyword>
<dbReference type="RefSeq" id="XP_025345528.1">
    <property type="nucleotide sequence ID" value="XM_025494536.1"/>
</dbReference>
<organism evidence="4 5">
    <name type="scientific">Pseudomicrostroma glucosiphilum</name>
    <dbReference type="NCBI Taxonomy" id="1684307"/>
    <lineage>
        <taxon>Eukaryota</taxon>
        <taxon>Fungi</taxon>
        <taxon>Dikarya</taxon>
        <taxon>Basidiomycota</taxon>
        <taxon>Ustilaginomycotina</taxon>
        <taxon>Exobasidiomycetes</taxon>
        <taxon>Microstromatales</taxon>
        <taxon>Microstromatales incertae sedis</taxon>
        <taxon>Pseudomicrostroma</taxon>
    </lineage>
</organism>
<dbReference type="STRING" id="1684307.A0A316U0I5"/>
<keyword evidence="4" id="KW-0012">Acyltransferase</keyword>
<dbReference type="InterPro" id="IPR016181">
    <property type="entry name" value="Acyl_CoA_acyltransferase"/>
</dbReference>
<dbReference type="InterPro" id="IPR000182">
    <property type="entry name" value="GNAT_dom"/>
</dbReference>
<dbReference type="GO" id="GO:0045944">
    <property type="term" value="P:positive regulation of transcription by RNA polymerase II"/>
    <property type="evidence" value="ECO:0007669"/>
    <property type="project" value="TreeGrafter"/>
</dbReference>
<feature type="domain" description="N-acetyltransferase" evidence="3">
    <location>
        <begin position="40"/>
        <end position="176"/>
    </location>
</feature>
<dbReference type="OrthoDB" id="1937912at2759"/>
<dbReference type="AlphaFoldDB" id="A0A316U0I5"/>
<protein>
    <submittedName>
        <fullName evidence="4">Acyl-CoA N-acyltransferase</fullName>
    </submittedName>
</protein>
<evidence type="ECO:0000256" key="2">
    <source>
        <dbReference type="SAM" id="MobiDB-lite"/>
    </source>
</evidence>
<feature type="region of interest" description="Disordered" evidence="2">
    <location>
        <begin position="277"/>
        <end position="342"/>
    </location>
</feature>
<feature type="region of interest" description="Disordered" evidence="2">
    <location>
        <begin position="177"/>
        <end position="208"/>
    </location>
</feature>
<feature type="region of interest" description="Disordered" evidence="2">
    <location>
        <begin position="222"/>
        <end position="250"/>
    </location>
</feature>
<evidence type="ECO:0000313" key="5">
    <source>
        <dbReference type="Proteomes" id="UP000245942"/>
    </source>
</evidence>
<dbReference type="PANTHER" id="PTHR45750">
    <property type="entry name" value="GH11602P"/>
    <property type="match status" value="1"/>
</dbReference>
<reference evidence="4 5" key="1">
    <citation type="journal article" date="2018" name="Mol. Biol. Evol.">
        <title>Broad Genomic Sampling Reveals a Smut Pathogenic Ancestry of the Fungal Clade Ustilaginomycotina.</title>
        <authorList>
            <person name="Kijpornyongpan T."/>
            <person name="Mondo S.J."/>
            <person name="Barry K."/>
            <person name="Sandor L."/>
            <person name="Lee J."/>
            <person name="Lipzen A."/>
            <person name="Pangilinan J."/>
            <person name="LaButti K."/>
            <person name="Hainaut M."/>
            <person name="Henrissat B."/>
            <person name="Grigoriev I.V."/>
            <person name="Spatafora J.W."/>
            <person name="Aime M.C."/>
        </authorList>
    </citation>
    <scope>NUCLEOTIDE SEQUENCE [LARGE SCALE GENOMIC DNA]</scope>
    <source>
        <strain evidence="4 5">MCA 4718</strain>
    </source>
</reference>
<feature type="compositionally biased region" description="Polar residues" evidence="2">
    <location>
        <begin position="198"/>
        <end position="208"/>
    </location>
</feature>
<proteinExistence type="predicted"/>
<keyword evidence="1" id="KW-0539">Nucleus</keyword>
<dbReference type="Proteomes" id="UP000245942">
    <property type="component" value="Unassembled WGS sequence"/>
</dbReference>
<gene>
    <name evidence="4" type="ORF">BCV69DRAFT_301177</name>
</gene>
<sequence>MMEQQEALEEAPLPKGERPAVVEERTGLIEFRVVSNAHLSATTPAELIILTGLKNIFQRQLPKMPRQYITRLVLDKNHVSMAIVKRGLQVVGGITYRPFNSRKFAEIVFCAIDSSQQVKGYGQHLMNHLKEHVKESGDVMHFLTYADNYAIGYFKKQGMVPRVKYLDDVIKKIDAERRARGEEGPNPPPNITQPPINSDESSAAGQQDSKAYLDAVKSHFKVSPSSVPGLSESGWTPEMDVLSRRPKRGPHHGLMRMILVELTNHQSSWPFAACKDRRQERDHQWRLNPRKDRRQKTEDRRANTNGDSTLAKTGDRRETTNGDSTLAKTEDRRQKTEDGRRY</sequence>
<dbReference type="GeneID" id="37016270"/>
<dbReference type="CDD" id="cd04301">
    <property type="entry name" value="NAT_SF"/>
    <property type="match status" value="1"/>
</dbReference>
<dbReference type="PROSITE" id="PS51186">
    <property type="entry name" value="GNAT"/>
    <property type="match status" value="1"/>
</dbReference>
<dbReference type="InterPro" id="IPR037800">
    <property type="entry name" value="GCN5"/>
</dbReference>
<dbReference type="Gene3D" id="3.40.630.30">
    <property type="match status" value="1"/>
</dbReference>
<dbReference type="Pfam" id="PF00583">
    <property type="entry name" value="Acetyltransf_1"/>
    <property type="match status" value="1"/>
</dbReference>
<accession>A0A316U0I5</accession>
<name>A0A316U0I5_9BASI</name>
<dbReference type="GO" id="GO:0000123">
    <property type="term" value="C:histone acetyltransferase complex"/>
    <property type="evidence" value="ECO:0007669"/>
    <property type="project" value="TreeGrafter"/>
</dbReference>
<feature type="compositionally biased region" description="Basic and acidic residues" evidence="2">
    <location>
        <begin position="328"/>
        <end position="342"/>
    </location>
</feature>
<keyword evidence="4" id="KW-0808">Transferase</keyword>
<dbReference type="EMBL" id="KZ819336">
    <property type="protein sequence ID" value="PWN18368.1"/>
    <property type="molecule type" value="Genomic_DNA"/>
</dbReference>
<evidence type="ECO:0000259" key="3">
    <source>
        <dbReference type="PROSITE" id="PS51186"/>
    </source>
</evidence>
<dbReference type="PANTHER" id="PTHR45750:SF3">
    <property type="entry name" value="HISTONE ACETYLTRANSFERASE"/>
    <property type="match status" value="1"/>
</dbReference>
<dbReference type="SUPFAM" id="SSF55729">
    <property type="entry name" value="Acyl-CoA N-acyltransferases (Nat)"/>
    <property type="match status" value="1"/>
</dbReference>
<evidence type="ECO:0000313" key="4">
    <source>
        <dbReference type="EMBL" id="PWN18368.1"/>
    </source>
</evidence>
<dbReference type="GO" id="GO:0010484">
    <property type="term" value="F:histone H3 acetyltransferase activity"/>
    <property type="evidence" value="ECO:0007669"/>
    <property type="project" value="TreeGrafter"/>
</dbReference>
<evidence type="ECO:0000256" key="1">
    <source>
        <dbReference type="ARBA" id="ARBA00023242"/>
    </source>
</evidence>